<feature type="domain" description="Peptidase S9 prolyl oligopeptidase catalytic" evidence="1">
    <location>
        <begin position="658"/>
        <end position="852"/>
    </location>
</feature>
<dbReference type="InterPro" id="IPR029058">
    <property type="entry name" value="AB_hydrolase_fold"/>
</dbReference>
<gene>
    <name evidence="3" type="ORF">NLF92_00420</name>
</gene>
<proteinExistence type="predicted"/>
<keyword evidence="4" id="KW-1185">Reference proteome</keyword>
<dbReference type="InterPro" id="IPR001375">
    <property type="entry name" value="Peptidase_S9_cat"/>
</dbReference>
<evidence type="ECO:0000313" key="4">
    <source>
        <dbReference type="Proteomes" id="UP001165413"/>
    </source>
</evidence>
<dbReference type="InterPro" id="IPR002469">
    <property type="entry name" value="Peptidase_S9B_N"/>
</dbReference>
<dbReference type="Pfam" id="PF00930">
    <property type="entry name" value="DPPIV_N"/>
    <property type="match status" value="1"/>
</dbReference>
<evidence type="ECO:0000313" key="3">
    <source>
        <dbReference type="EMBL" id="MCP3427410.1"/>
    </source>
</evidence>
<evidence type="ECO:0000259" key="1">
    <source>
        <dbReference type="Pfam" id="PF00326"/>
    </source>
</evidence>
<comment type="caution">
    <text evidence="3">The sequence shown here is derived from an EMBL/GenBank/DDBJ whole genome shotgun (WGS) entry which is preliminary data.</text>
</comment>
<dbReference type="PANTHER" id="PTHR11731:SF193">
    <property type="entry name" value="DIPEPTIDYL PEPTIDASE 9"/>
    <property type="match status" value="1"/>
</dbReference>
<organism evidence="3 4">
    <name type="scientific">Opacimonas viscosa</name>
    <dbReference type="NCBI Taxonomy" id="2961944"/>
    <lineage>
        <taxon>Bacteria</taxon>
        <taxon>Pseudomonadati</taxon>
        <taxon>Pseudomonadota</taxon>
        <taxon>Gammaproteobacteria</taxon>
        <taxon>Alteromonadales</taxon>
        <taxon>Alteromonadaceae</taxon>
        <taxon>Opacimonas</taxon>
    </lineage>
</organism>
<sequence>MKASRVLQKTLLVSLTIVLVGCVATDTSVLAPQNIKKTGPAVAPVSAPASSMHLTTTQTMDFIKSSDDKIITTPSNPITLEKIMSHPDWLGRQPEQAGWVVGQDIVRFARKREGSPVRDFFTISPTQPKINGELASLELQHVLTSADIFTSPDQQFLAWLYEGQLLVMEQSTQVVKQITFAHQRTSNLRFLASGEISYQVENAIYATAPDTLATRLLFSWQFAKPPVPVKPAADYIAAEQIKLIQYIANKRQDRAIVAENKQQLIAKNDFTSTTAFYFAPDARLAAMSISPDGKWAIAATTPKTQWRDKTDIMPHYIQEDGRIASKEVRRRVADAKPRNDDLFLLDLTNQVKHPLSYSVLPGFNDDVLASVKEENAKRRGETYTVNRLPRDITLFSSWYWNEPPIYWHDTAGEVGIMLEAWDNKDRWIVTVDLAQKKLVPQHRLSDPAWINYAFNRFGWLPNSPALYYLSEETGYSHLYVKPVNSEAYPLTEGKYEVDQIVVSPDGQHIFYKANKKHPGIYEIYKVSVDGQEHLALTDLHGMTDFVLSPSGQHLLLTHSTMTRPPELFLTSSARLEKPIQLTQTVSEEFLALNFAAPSIVEIPSSHVAEPIYSRLYMSAQALEGEPKPAVIFNHGAGYLQNSHMGWSGYFREYMFHNYLVQQGYVVLDMDYRASKGYGRDWRTAIYRQMGTPETQDLVDGVSWLTQNANVAVDKVGTYGGSYGGFMTFMALFTEPELFQAGAALRPVSDWAHYNTPYTSNILNTPDVDPIAYERSSPIYFAEGLQKPLLMNAPMVDDNVFFVDVVRLVQRLIELEKEDFETAIYPVEPHGFVQPSSWLDEYRRIFKLFETHVK</sequence>
<dbReference type="GO" id="GO:0008239">
    <property type="term" value="F:dipeptidyl-peptidase activity"/>
    <property type="evidence" value="ECO:0007669"/>
    <property type="project" value="TreeGrafter"/>
</dbReference>
<accession>A0AA41WWL7</accession>
<dbReference type="RefSeq" id="WP_254097738.1">
    <property type="nucleotide sequence ID" value="NZ_JANATA010000001.1"/>
</dbReference>
<dbReference type="Proteomes" id="UP001165413">
    <property type="component" value="Unassembled WGS sequence"/>
</dbReference>
<protein>
    <submittedName>
        <fullName evidence="3">Prolyl oligopeptidase family serine peptidase</fullName>
    </submittedName>
</protein>
<dbReference type="GO" id="GO:0006508">
    <property type="term" value="P:proteolysis"/>
    <property type="evidence" value="ECO:0007669"/>
    <property type="project" value="InterPro"/>
</dbReference>
<dbReference type="Gene3D" id="3.40.50.1820">
    <property type="entry name" value="alpha/beta hydrolase"/>
    <property type="match status" value="1"/>
</dbReference>
<name>A0AA41WWL7_9ALTE</name>
<dbReference type="SUPFAM" id="SSF82171">
    <property type="entry name" value="DPP6 N-terminal domain-like"/>
    <property type="match status" value="1"/>
</dbReference>
<dbReference type="InterPro" id="IPR050278">
    <property type="entry name" value="Serine_Prot_S9B/DPPIV"/>
</dbReference>
<dbReference type="GO" id="GO:0008236">
    <property type="term" value="F:serine-type peptidase activity"/>
    <property type="evidence" value="ECO:0007669"/>
    <property type="project" value="InterPro"/>
</dbReference>
<reference evidence="3" key="1">
    <citation type="submission" date="2022-07" db="EMBL/GenBank/DDBJ databases">
        <title>Characterization of the Novel Bacterium Alteromonas immobilis LMIT006 and Alteromonas gregis LMIT007.</title>
        <authorList>
            <person name="Lin X."/>
        </authorList>
    </citation>
    <scope>NUCLEOTIDE SEQUENCE</scope>
    <source>
        <strain evidence="3">LMIT007</strain>
    </source>
</reference>
<feature type="domain" description="Dipeptidylpeptidase IV N-terminal" evidence="2">
    <location>
        <begin position="422"/>
        <end position="565"/>
    </location>
</feature>
<evidence type="ECO:0000259" key="2">
    <source>
        <dbReference type="Pfam" id="PF00930"/>
    </source>
</evidence>
<dbReference type="Pfam" id="PF00326">
    <property type="entry name" value="Peptidase_S9"/>
    <property type="match status" value="1"/>
</dbReference>
<dbReference type="PROSITE" id="PS51257">
    <property type="entry name" value="PROKAR_LIPOPROTEIN"/>
    <property type="match status" value="1"/>
</dbReference>
<dbReference type="Gene3D" id="2.140.10.30">
    <property type="entry name" value="Dipeptidylpeptidase IV, N-terminal domain"/>
    <property type="match status" value="1"/>
</dbReference>
<dbReference type="PANTHER" id="PTHR11731">
    <property type="entry name" value="PROTEASE FAMILY S9B,C DIPEPTIDYL-PEPTIDASE IV-RELATED"/>
    <property type="match status" value="1"/>
</dbReference>
<dbReference type="AlphaFoldDB" id="A0AA41WWL7"/>
<dbReference type="SUPFAM" id="SSF53474">
    <property type="entry name" value="alpha/beta-Hydrolases"/>
    <property type="match status" value="1"/>
</dbReference>
<dbReference type="EMBL" id="JANATA010000001">
    <property type="protein sequence ID" value="MCP3427410.1"/>
    <property type="molecule type" value="Genomic_DNA"/>
</dbReference>